<keyword evidence="2" id="KW-1133">Transmembrane helix</keyword>
<dbReference type="AlphaFoldDB" id="A0ABD2WW60"/>
<keyword evidence="2" id="KW-0812">Transmembrane</keyword>
<protein>
    <submittedName>
        <fullName evidence="4">Uncharacterized protein</fullName>
    </submittedName>
</protein>
<gene>
    <name evidence="4" type="ORF">TKK_009214</name>
</gene>
<feature type="chain" id="PRO_5044808280" evidence="3">
    <location>
        <begin position="19"/>
        <end position="379"/>
    </location>
</feature>
<feature type="signal peptide" evidence="3">
    <location>
        <begin position="1"/>
        <end position="18"/>
    </location>
</feature>
<keyword evidence="2" id="KW-0472">Membrane</keyword>
<dbReference type="EMBL" id="JBJJXI010000067">
    <property type="protein sequence ID" value="KAL3397198.1"/>
    <property type="molecule type" value="Genomic_DNA"/>
</dbReference>
<feature type="region of interest" description="Disordered" evidence="1">
    <location>
        <begin position="356"/>
        <end position="379"/>
    </location>
</feature>
<keyword evidence="5" id="KW-1185">Reference proteome</keyword>
<sequence>MLSLLRLYSNMLLLGSTALTVMLDPNQAKATAADSRQEPSQTSARSEPPLPPIVDQDHQQQQRKQPHTFNDALQVCFSKRQHSALECLNRGALTAIESWNDDQCLDFGDVQLLKASENQGEGRAASLLDLDWDPKDFGNVLRAASRMLERRNVKWDLGYIYPGLQMRVGPTLSTENGVLEFVMDERLGHHHHYHNRQLGSGKMLVRHLVLPFLLGFKFNLASLLPLLFGVLIVITKKALILTKIALFVAGLLGWNTFFGGSGGSGYNQGTHGFNQGYYPNSGFGYGQSPLSGGLHNGYGGGLNLNLPNNHAGYQQHTGYPSSSFITPYRTETEGSDGGFPFGQHVIREIVNVYDGAAHQESKETNSRRKKSYAWPRNET</sequence>
<evidence type="ECO:0000313" key="5">
    <source>
        <dbReference type="Proteomes" id="UP001627154"/>
    </source>
</evidence>
<name>A0ABD2WW60_9HYME</name>
<feature type="transmembrane region" description="Helical" evidence="2">
    <location>
        <begin position="240"/>
        <end position="258"/>
    </location>
</feature>
<accession>A0ABD2WW60</accession>
<dbReference type="PANTHER" id="PTHR21879">
    <property type="entry name" value="FI03362P-RELATED-RELATED"/>
    <property type="match status" value="1"/>
</dbReference>
<comment type="caution">
    <text evidence="4">The sequence shown here is derived from an EMBL/GenBank/DDBJ whole genome shotgun (WGS) entry which is preliminary data.</text>
</comment>
<proteinExistence type="predicted"/>
<evidence type="ECO:0000313" key="4">
    <source>
        <dbReference type="EMBL" id="KAL3397198.1"/>
    </source>
</evidence>
<dbReference type="Pfam" id="PF07898">
    <property type="entry name" value="DUF1676"/>
    <property type="match status" value="1"/>
</dbReference>
<reference evidence="4 5" key="1">
    <citation type="journal article" date="2024" name="bioRxiv">
        <title>A reference genome for Trichogramma kaykai: A tiny desert-dwelling parasitoid wasp with competing sex-ratio distorters.</title>
        <authorList>
            <person name="Culotta J."/>
            <person name="Lindsey A.R."/>
        </authorList>
    </citation>
    <scope>NUCLEOTIDE SEQUENCE [LARGE SCALE GENOMIC DNA]</scope>
    <source>
        <strain evidence="4 5">KSX58</strain>
    </source>
</reference>
<evidence type="ECO:0000256" key="1">
    <source>
        <dbReference type="SAM" id="MobiDB-lite"/>
    </source>
</evidence>
<organism evidence="4 5">
    <name type="scientific">Trichogramma kaykai</name>
    <dbReference type="NCBI Taxonomy" id="54128"/>
    <lineage>
        <taxon>Eukaryota</taxon>
        <taxon>Metazoa</taxon>
        <taxon>Ecdysozoa</taxon>
        <taxon>Arthropoda</taxon>
        <taxon>Hexapoda</taxon>
        <taxon>Insecta</taxon>
        <taxon>Pterygota</taxon>
        <taxon>Neoptera</taxon>
        <taxon>Endopterygota</taxon>
        <taxon>Hymenoptera</taxon>
        <taxon>Apocrita</taxon>
        <taxon>Proctotrupomorpha</taxon>
        <taxon>Chalcidoidea</taxon>
        <taxon>Trichogrammatidae</taxon>
        <taxon>Trichogramma</taxon>
    </lineage>
</organism>
<feature type="transmembrane region" description="Helical" evidence="2">
    <location>
        <begin position="208"/>
        <end position="233"/>
    </location>
</feature>
<feature type="region of interest" description="Disordered" evidence="1">
    <location>
        <begin position="30"/>
        <end position="67"/>
    </location>
</feature>
<keyword evidence="3" id="KW-0732">Signal</keyword>
<evidence type="ECO:0000256" key="3">
    <source>
        <dbReference type="SAM" id="SignalP"/>
    </source>
</evidence>
<dbReference type="Proteomes" id="UP001627154">
    <property type="component" value="Unassembled WGS sequence"/>
</dbReference>
<evidence type="ECO:0000256" key="2">
    <source>
        <dbReference type="SAM" id="Phobius"/>
    </source>
</evidence>
<dbReference type="InterPro" id="IPR012464">
    <property type="entry name" value="DUF1676"/>
</dbReference>
<feature type="compositionally biased region" description="Basic and acidic residues" evidence="1">
    <location>
        <begin position="357"/>
        <end position="366"/>
    </location>
</feature>
<dbReference type="PANTHER" id="PTHR21879:SF27">
    <property type="entry name" value="OSIRIS 10A"/>
    <property type="match status" value="1"/>
</dbReference>